<evidence type="ECO:0000313" key="10">
    <source>
        <dbReference type="Proteomes" id="UP000325081"/>
    </source>
</evidence>
<evidence type="ECO:0000256" key="5">
    <source>
        <dbReference type="ARBA" id="ARBA00022970"/>
    </source>
</evidence>
<accession>A0A5A7QW05</accession>
<comment type="caution">
    <text evidence="9">The sequence shown here is derived from an EMBL/GenBank/DDBJ whole genome shotgun (WGS) entry which is preliminary data.</text>
</comment>
<dbReference type="PANTHER" id="PTHR33228:SF76">
    <property type="entry name" value="PROTEIN GLUTAMINE DUMPER 7"/>
    <property type="match status" value="1"/>
</dbReference>
<evidence type="ECO:0000256" key="2">
    <source>
        <dbReference type="ARBA" id="ARBA00009977"/>
    </source>
</evidence>
<dbReference type="InterPro" id="IPR040359">
    <property type="entry name" value="GDU"/>
</dbReference>
<comment type="similarity">
    <text evidence="2">Belongs to the GLUTAMINE DUMPER 1 (TC 9.B.60) family.</text>
</comment>
<name>A0A5A7QW05_STRAF</name>
<evidence type="ECO:0000256" key="8">
    <source>
        <dbReference type="SAM" id="Phobius"/>
    </source>
</evidence>
<evidence type="ECO:0000256" key="4">
    <source>
        <dbReference type="ARBA" id="ARBA00022692"/>
    </source>
</evidence>
<evidence type="ECO:0000256" key="1">
    <source>
        <dbReference type="ARBA" id="ARBA00004167"/>
    </source>
</evidence>
<sequence>MSSKVQPPAAAPAAAAGAGGTRWWNSSLMFIGGGVALMLGVIPIAIVVIVAHAFTKTSEQVSSDGKSREASRAFGFEMEPRVVVIMPGQIGPTHIAKQAVRRSEDV</sequence>
<gene>
    <name evidence="9" type="ORF">STAS_26464</name>
</gene>
<dbReference type="EMBL" id="BKCP01008515">
    <property type="protein sequence ID" value="GER49239.1"/>
    <property type="molecule type" value="Genomic_DNA"/>
</dbReference>
<evidence type="ECO:0000256" key="7">
    <source>
        <dbReference type="ARBA" id="ARBA00023136"/>
    </source>
</evidence>
<dbReference type="GO" id="GO:0080143">
    <property type="term" value="P:regulation of amino acid export"/>
    <property type="evidence" value="ECO:0007669"/>
    <property type="project" value="InterPro"/>
</dbReference>
<keyword evidence="6 8" id="KW-1133">Transmembrane helix</keyword>
<dbReference type="Proteomes" id="UP000325081">
    <property type="component" value="Unassembled WGS sequence"/>
</dbReference>
<dbReference type="PANTHER" id="PTHR33228">
    <property type="entry name" value="PROTEIN GLUTAMINE DUMPER 4-RELATED"/>
    <property type="match status" value="1"/>
</dbReference>
<comment type="subcellular location">
    <subcellularLocation>
        <location evidence="1">Membrane</location>
        <topology evidence="1">Single-pass membrane protein</topology>
    </subcellularLocation>
</comment>
<dbReference type="GO" id="GO:0006865">
    <property type="term" value="P:amino acid transport"/>
    <property type="evidence" value="ECO:0007669"/>
    <property type="project" value="UniProtKB-KW"/>
</dbReference>
<keyword evidence="4 8" id="KW-0812">Transmembrane</keyword>
<keyword evidence="5" id="KW-0029">Amino-acid transport</keyword>
<evidence type="ECO:0000313" key="9">
    <source>
        <dbReference type="EMBL" id="GER49239.1"/>
    </source>
</evidence>
<evidence type="ECO:0000256" key="3">
    <source>
        <dbReference type="ARBA" id="ARBA00022448"/>
    </source>
</evidence>
<evidence type="ECO:0000256" key="6">
    <source>
        <dbReference type="ARBA" id="ARBA00022989"/>
    </source>
</evidence>
<organism evidence="9 10">
    <name type="scientific">Striga asiatica</name>
    <name type="common">Asiatic witchweed</name>
    <name type="synonym">Buchnera asiatica</name>
    <dbReference type="NCBI Taxonomy" id="4170"/>
    <lineage>
        <taxon>Eukaryota</taxon>
        <taxon>Viridiplantae</taxon>
        <taxon>Streptophyta</taxon>
        <taxon>Embryophyta</taxon>
        <taxon>Tracheophyta</taxon>
        <taxon>Spermatophyta</taxon>
        <taxon>Magnoliopsida</taxon>
        <taxon>eudicotyledons</taxon>
        <taxon>Gunneridae</taxon>
        <taxon>Pentapetalae</taxon>
        <taxon>asterids</taxon>
        <taxon>lamiids</taxon>
        <taxon>Lamiales</taxon>
        <taxon>Orobanchaceae</taxon>
        <taxon>Buchnereae</taxon>
        <taxon>Striga</taxon>
    </lineage>
</organism>
<dbReference type="GO" id="GO:0016020">
    <property type="term" value="C:membrane"/>
    <property type="evidence" value="ECO:0007669"/>
    <property type="project" value="UniProtKB-SubCell"/>
</dbReference>
<feature type="transmembrane region" description="Helical" evidence="8">
    <location>
        <begin position="28"/>
        <end position="54"/>
    </location>
</feature>
<protein>
    <submittedName>
        <fullName evidence="9">Glutamine dumper 1</fullName>
    </submittedName>
</protein>
<keyword evidence="7 8" id="KW-0472">Membrane</keyword>
<proteinExistence type="inferred from homology"/>
<keyword evidence="10" id="KW-1185">Reference proteome</keyword>
<dbReference type="AlphaFoldDB" id="A0A5A7QW05"/>
<keyword evidence="3" id="KW-0813">Transport</keyword>
<reference evidence="10" key="1">
    <citation type="journal article" date="2019" name="Curr. Biol.">
        <title>Genome Sequence of Striga asiatica Provides Insight into the Evolution of Plant Parasitism.</title>
        <authorList>
            <person name="Yoshida S."/>
            <person name="Kim S."/>
            <person name="Wafula E.K."/>
            <person name="Tanskanen J."/>
            <person name="Kim Y.M."/>
            <person name="Honaas L."/>
            <person name="Yang Z."/>
            <person name="Spallek T."/>
            <person name="Conn C.E."/>
            <person name="Ichihashi Y."/>
            <person name="Cheong K."/>
            <person name="Cui S."/>
            <person name="Der J.P."/>
            <person name="Gundlach H."/>
            <person name="Jiao Y."/>
            <person name="Hori C."/>
            <person name="Ishida J.K."/>
            <person name="Kasahara H."/>
            <person name="Kiba T."/>
            <person name="Kim M.S."/>
            <person name="Koo N."/>
            <person name="Laohavisit A."/>
            <person name="Lee Y.H."/>
            <person name="Lumba S."/>
            <person name="McCourt P."/>
            <person name="Mortimer J.C."/>
            <person name="Mutuku J.M."/>
            <person name="Nomura T."/>
            <person name="Sasaki-Sekimoto Y."/>
            <person name="Seto Y."/>
            <person name="Wang Y."/>
            <person name="Wakatake T."/>
            <person name="Sakakibara H."/>
            <person name="Demura T."/>
            <person name="Yamaguchi S."/>
            <person name="Yoneyama K."/>
            <person name="Manabe R.I."/>
            <person name="Nelson D.C."/>
            <person name="Schulman A.H."/>
            <person name="Timko M.P."/>
            <person name="dePamphilis C.W."/>
            <person name="Choi D."/>
            <person name="Shirasu K."/>
        </authorList>
    </citation>
    <scope>NUCLEOTIDE SEQUENCE [LARGE SCALE GENOMIC DNA]</scope>
    <source>
        <strain evidence="10">cv. UVA1</strain>
    </source>
</reference>
<dbReference type="OrthoDB" id="770444at2759"/>